<accession>A0ABW2LZ68</accession>
<dbReference type="EMBL" id="JBHTCR010000003">
    <property type="protein sequence ID" value="MFC7346558.1"/>
    <property type="molecule type" value="Genomic_DNA"/>
</dbReference>
<dbReference type="RefSeq" id="WP_378176200.1">
    <property type="nucleotide sequence ID" value="NZ_JBHTCR010000003.1"/>
</dbReference>
<dbReference type="Proteomes" id="UP001596550">
    <property type="component" value="Unassembled WGS sequence"/>
</dbReference>
<evidence type="ECO:0008006" key="3">
    <source>
        <dbReference type="Google" id="ProtNLM"/>
    </source>
</evidence>
<organism evidence="1 2">
    <name type="scientific">Chryseobacterium zhengzhouense</name>
    <dbReference type="NCBI Taxonomy" id="1636086"/>
    <lineage>
        <taxon>Bacteria</taxon>
        <taxon>Pseudomonadati</taxon>
        <taxon>Bacteroidota</taxon>
        <taxon>Flavobacteriia</taxon>
        <taxon>Flavobacteriales</taxon>
        <taxon>Weeksellaceae</taxon>
        <taxon>Chryseobacterium group</taxon>
        <taxon>Chryseobacterium</taxon>
    </lineage>
</organism>
<comment type="caution">
    <text evidence="1">The sequence shown here is derived from an EMBL/GenBank/DDBJ whole genome shotgun (WGS) entry which is preliminary data.</text>
</comment>
<gene>
    <name evidence="1" type="ORF">ACFQO9_07530</name>
</gene>
<proteinExistence type="predicted"/>
<protein>
    <recommendedName>
        <fullName evidence="3">Peptidase S74 domain-containing protein</fullName>
    </recommendedName>
</protein>
<keyword evidence="2" id="KW-1185">Reference proteome</keyword>
<name>A0ABW2LZ68_9FLAO</name>
<evidence type="ECO:0000313" key="2">
    <source>
        <dbReference type="Proteomes" id="UP001596550"/>
    </source>
</evidence>
<reference evidence="2" key="1">
    <citation type="journal article" date="2019" name="Int. J. Syst. Evol. Microbiol.">
        <title>The Global Catalogue of Microorganisms (GCM) 10K type strain sequencing project: providing services to taxonomists for standard genome sequencing and annotation.</title>
        <authorList>
            <consortium name="The Broad Institute Genomics Platform"/>
            <consortium name="The Broad Institute Genome Sequencing Center for Infectious Disease"/>
            <person name="Wu L."/>
            <person name="Ma J."/>
        </authorList>
    </citation>
    <scope>NUCLEOTIDE SEQUENCE [LARGE SCALE GENOMIC DNA]</scope>
    <source>
        <strain evidence="2">CCUG 54781</strain>
    </source>
</reference>
<sequence length="423" mass="46776">MKSKEELKKLFENGDKPTQENFWEWQDSYWHKDEKLPMDFAGIYKIKGSIANLAALNALTNMSEGDVYNLLDTGDNYVYVLDLNNTGVAGWDKLSGIVDLSTVDLQTVLDNGGYASMGRNSIFMNLDNGGYNADFFHSTGGTRFTHTSQEIAFQSYYSDLTNTRIEVQKGGFKYREDYSQRPEFGARNLVDKGYVDTVINASIAEVGTNYLPLSGTEVGKPLNGMIEVDGDYGLIKKGSINDPNEYSITLNDFSGVKLESPSSNLVVSEGGVNFSTGGTGNSANFGVNSVAGQVLFNVENANYRTNHIIDNNTEITEITDKVSTEEVQFIKSIEEGITSNKDFTDVINPLAYVQKKYVDEIIASDTSYAISGINPVTQASLNTEFPNAKLGFEVYSTVNDLIYKKINNFNEWCKIPISLDVEP</sequence>
<evidence type="ECO:0000313" key="1">
    <source>
        <dbReference type="EMBL" id="MFC7346558.1"/>
    </source>
</evidence>